<feature type="region of interest" description="Disordered" evidence="1">
    <location>
        <begin position="95"/>
        <end position="212"/>
    </location>
</feature>
<evidence type="ECO:0000313" key="3">
    <source>
        <dbReference type="Proteomes" id="UP001498476"/>
    </source>
</evidence>
<evidence type="ECO:0000256" key="1">
    <source>
        <dbReference type="SAM" id="MobiDB-lite"/>
    </source>
</evidence>
<keyword evidence="3" id="KW-1185">Reference proteome</keyword>
<gene>
    <name evidence="2" type="ORF">QQX98_006889</name>
</gene>
<organism evidence="2 3">
    <name type="scientific">Neonectria punicea</name>
    <dbReference type="NCBI Taxonomy" id="979145"/>
    <lineage>
        <taxon>Eukaryota</taxon>
        <taxon>Fungi</taxon>
        <taxon>Dikarya</taxon>
        <taxon>Ascomycota</taxon>
        <taxon>Pezizomycotina</taxon>
        <taxon>Sordariomycetes</taxon>
        <taxon>Hypocreomycetidae</taxon>
        <taxon>Hypocreales</taxon>
        <taxon>Nectriaceae</taxon>
        <taxon>Neonectria</taxon>
    </lineage>
</organism>
<feature type="region of interest" description="Disordered" evidence="1">
    <location>
        <begin position="37"/>
        <end position="58"/>
    </location>
</feature>
<protein>
    <submittedName>
        <fullName evidence="2">Uncharacterized protein</fullName>
    </submittedName>
</protein>
<accession>A0ABR1GZA1</accession>
<name>A0ABR1GZA1_9HYPO</name>
<feature type="compositionally biased region" description="Polar residues" evidence="1">
    <location>
        <begin position="150"/>
        <end position="162"/>
    </location>
</feature>
<proteinExistence type="predicted"/>
<evidence type="ECO:0000313" key="2">
    <source>
        <dbReference type="EMBL" id="KAK7414195.1"/>
    </source>
</evidence>
<feature type="compositionally biased region" description="Polar residues" evidence="1">
    <location>
        <begin position="104"/>
        <end position="115"/>
    </location>
</feature>
<dbReference type="Proteomes" id="UP001498476">
    <property type="component" value="Unassembled WGS sequence"/>
</dbReference>
<feature type="compositionally biased region" description="Acidic residues" evidence="1">
    <location>
        <begin position="116"/>
        <end position="132"/>
    </location>
</feature>
<comment type="caution">
    <text evidence="2">The sequence shown here is derived from an EMBL/GenBank/DDBJ whole genome shotgun (WGS) entry which is preliminary data.</text>
</comment>
<reference evidence="2 3" key="1">
    <citation type="journal article" date="2025" name="Microbiol. Resour. Announc.">
        <title>Draft genome sequences for Neonectria magnoliae and Neonectria punicea, canker pathogens of Liriodendron tulipifera and Acer saccharum in West Virginia.</title>
        <authorList>
            <person name="Petronek H.M."/>
            <person name="Kasson M.T."/>
            <person name="Metheny A.M."/>
            <person name="Stauder C.M."/>
            <person name="Lovett B."/>
            <person name="Lynch S.C."/>
            <person name="Garnas J.R."/>
            <person name="Kasson L.R."/>
            <person name="Stajich J.E."/>
        </authorList>
    </citation>
    <scope>NUCLEOTIDE SEQUENCE [LARGE SCALE GENOMIC DNA]</scope>
    <source>
        <strain evidence="2 3">NRRL 64653</strain>
    </source>
</reference>
<dbReference type="EMBL" id="JAZAVJ010000108">
    <property type="protein sequence ID" value="KAK7414195.1"/>
    <property type="molecule type" value="Genomic_DNA"/>
</dbReference>
<sequence length="212" mass="23619">MCSHYSCVGQTPPAKKKSSVCKSEFDYKGWAAWNDWRREPTRKREPMNKTRRSEKEAKRRVEMFQAARMQRFLTGTHDCSKDCDSPSQCNHELREYHESRRSMTPESDASSPESCTDTETEQVESGESDATDETPPPYETSEAKKGLKKNCNSTNGHGSPRTQTKHVCCTPLAAGAARARTPEHLDATSRASKSSLGYPSLVGVRPAEDASP</sequence>